<proteinExistence type="predicted"/>
<evidence type="ECO:0000313" key="2">
    <source>
        <dbReference type="Proteomes" id="UP001055879"/>
    </source>
</evidence>
<sequence length="112" mass="12311">MMNCLCSCGQVDDAIQKVYRLLPSIKRSSDLHASFLSDKELSAIEWHAVHLRADEKQQAVTMTKLATESLASSIDSKSAENKKTLKAAQLFALNHIRCAAVCFKVLTVAITC</sequence>
<reference evidence="2" key="1">
    <citation type="journal article" date="2022" name="Mol. Ecol. Resour.">
        <title>The genomes of chicory, endive, great burdock and yacon provide insights into Asteraceae palaeo-polyploidization history and plant inulin production.</title>
        <authorList>
            <person name="Fan W."/>
            <person name="Wang S."/>
            <person name="Wang H."/>
            <person name="Wang A."/>
            <person name="Jiang F."/>
            <person name="Liu H."/>
            <person name="Zhao H."/>
            <person name="Xu D."/>
            <person name="Zhang Y."/>
        </authorList>
    </citation>
    <scope>NUCLEOTIDE SEQUENCE [LARGE SCALE GENOMIC DNA]</scope>
    <source>
        <strain evidence="2">cv. Niubang</strain>
    </source>
</reference>
<comment type="caution">
    <text evidence="1">The sequence shown here is derived from an EMBL/GenBank/DDBJ whole genome shotgun (WGS) entry which is preliminary data.</text>
</comment>
<organism evidence="1 2">
    <name type="scientific">Arctium lappa</name>
    <name type="common">Greater burdock</name>
    <name type="synonym">Lappa major</name>
    <dbReference type="NCBI Taxonomy" id="4217"/>
    <lineage>
        <taxon>Eukaryota</taxon>
        <taxon>Viridiplantae</taxon>
        <taxon>Streptophyta</taxon>
        <taxon>Embryophyta</taxon>
        <taxon>Tracheophyta</taxon>
        <taxon>Spermatophyta</taxon>
        <taxon>Magnoliopsida</taxon>
        <taxon>eudicotyledons</taxon>
        <taxon>Gunneridae</taxon>
        <taxon>Pentapetalae</taxon>
        <taxon>asterids</taxon>
        <taxon>campanulids</taxon>
        <taxon>Asterales</taxon>
        <taxon>Asteraceae</taxon>
        <taxon>Carduoideae</taxon>
        <taxon>Cardueae</taxon>
        <taxon>Arctiinae</taxon>
        <taxon>Arctium</taxon>
    </lineage>
</organism>
<name>A0ACB9EGN0_ARCLA</name>
<dbReference type="Proteomes" id="UP001055879">
    <property type="component" value="Linkage Group LG02"/>
</dbReference>
<keyword evidence="2" id="KW-1185">Reference proteome</keyword>
<accession>A0ACB9EGN0</accession>
<evidence type="ECO:0000313" key="1">
    <source>
        <dbReference type="EMBL" id="KAI3757987.1"/>
    </source>
</evidence>
<gene>
    <name evidence="1" type="ORF">L6452_05533</name>
</gene>
<dbReference type="EMBL" id="CM042048">
    <property type="protein sequence ID" value="KAI3757987.1"/>
    <property type="molecule type" value="Genomic_DNA"/>
</dbReference>
<reference evidence="1 2" key="2">
    <citation type="journal article" date="2022" name="Mol. Ecol. Resour.">
        <title>The genomes of chicory, endive, great burdock and yacon provide insights into Asteraceae paleo-polyploidization history and plant inulin production.</title>
        <authorList>
            <person name="Fan W."/>
            <person name="Wang S."/>
            <person name="Wang H."/>
            <person name="Wang A."/>
            <person name="Jiang F."/>
            <person name="Liu H."/>
            <person name="Zhao H."/>
            <person name="Xu D."/>
            <person name="Zhang Y."/>
        </authorList>
    </citation>
    <scope>NUCLEOTIDE SEQUENCE [LARGE SCALE GENOMIC DNA]</scope>
    <source>
        <strain evidence="2">cv. Niubang</strain>
    </source>
</reference>
<protein>
    <submittedName>
        <fullName evidence="1">Uncharacterized protein</fullName>
    </submittedName>
</protein>